<name>A0A8S5NZN2_9CAUD</name>
<evidence type="ECO:0000313" key="1">
    <source>
        <dbReference type="EMBL" id="DAE00170.1"/>
    </source>
</evidence>
<dbReference type="EMBL" id="BK015300">
    <property type="protein sequence ID" value="DAE00170.1"/>
    <property type="molecule type" value="Genomic_DNA"/>
</dbReference>
<protein>
    <submittedName>
        <fullName evidence="1">Uncharacterized protein</fullName>
    </submittedName>
</protein>
<proteinExistence type="predicted"/>
<organism evidence="1">
    <name type="scientific">Ackermannviridae sp. ctClB2</name>
    <dbReference type="NCBI Taxonomy" id="2825752"/>
    <lineage>
        <taxon>Viruses</taxon>
        <taxon>Duplodnaviria</taxon>
        <taxon>Heunggongvirae</taxon>
        <taxon>Uroviricota</taxon>
        <taxon>Caudoviricetes</taxon>
        <taxon>Pantevenvirales</taxon>
        <taxon>Ackermannviridae</taxon>
    </lineage>
</organism>
<reference evidence="1" key="1">
    <citation type="journal article" date="2021" name="Proc. Natl. Acad. Sci. U.S.A.">
        <title>A Catalog of Tens of Thousands of Viruses from Human Metagenomes Reveals Hidden Associations with Chronic Diseases.</title>
        <authorList>
            <person name="Tisza M.J."/>
            <person name="Buck C.B."/>
        </authorList>
    </citation>
    <scope>NUCLEOTIDE SEQUENCE</scope>
    <source>
        <strain evidence="1">CtClB2</strain>
    </source>
</reference>
<accession>A0A8S5NZN2</accession>
<sequence>MAREDPNYRKISNRNLGFGSLEIRVLGDLNTLDRFMNMGPEIANAVREGQSSFADKYYHQLKKYIRTGGAEIRIDENSPLYAAKKKTYVSDQRADHAGYMMGNLLGSIRKIQGGRYGLVQVGILKNTPRDIIPPNAMISEVYANQVTVDEYARFLEGGTGRTPARPFFSRTYEKLGGNRGLAQYLNRSIAQRVRAFKKL</sequence>